<name>A0A6H0SKM2_9MICC</name>
<sequence>MLSDKCDIIVLKVGNFSTNGTAVRLEQLFERTKESSHVVHQLVYVRTFTDYIVHSGEPLVFGTYSRERTRPP</sequence>
<dbReference type="Proteomes" id="UP000502331">
    <property type="component" value="Chromosome"/>
</dbReference>
<evidence type="ECO:0000313" key="1">
    <source>
        <dbReference type="EMBL" id="QIV87686.1"/>
    </source>
</evidence>
<keyword evidence="2" id="KW-1185">Reference proteome</keyword>
<protein>
    <submittedName>
        <fullName evidence="1">Uncharacterized protein</fullName>
    </submittedName>
</protein>
<dbReference type="AlphaFoldDB" id="A0A6H0SKM2"/>
<dbReference type="EMBL" id="CP032549">
    <property type="protein sequence ID" value="QIV87686.1"/>
    <property type="molecule type" value="Genomic_DNA"/>
</dbReference>
<evidence type="ECO:0000313" key="2">
    <source>
        <dbReference type="Proteomes" id="UP000502331"/>
    </source>
</evidence>
<gene>
    <name evidence="1" type="ORF">D3791_11550</name>
</gene>
<proteinExistence type="predicted"/>
<reference evidence="1 2" key="1">
    <citation type="submission" date="2018-09" db="EMBL/GenBank/DDBJ databases">
        <title>Glutamicibacter mishrai S5-52T (LMG 29155T = KCTC 39846T).</title>
        <authorList>
            <person name="Das S.K."/>
        </authorList>
    </citation>
    <scope>NUCLEOTIDE SEQUENCE [LARGE SCALE GENOMIC DNA]</scope>
    <source>
        <strain evidence="1 2">S5-52</strain>
    </source>
</reference>
<organism evidence="1 2">
    <name type="scientific">Glutamicibacter mishrai</name>
    <dbReference type="NCBI Taxonomy" id="1775880"/>
    <lineage>
        <taxon>Bacteria</taxon>
        <taxon>Bacillati</taxon>
        <taxon>Actinomycetota</taxon>
        <taxon>Actinomycetes</taxon>
        <taxon>Micrococcales</taxon>
        <taxon>Micrococcaceae</taxon>
        <taxon>Glutamicibacter</taxon>
    </lineage>
</organism>
<accession>A0A6H0SKM2</accession>